<dbReference type="Pfam" id="PF00534">
    <property type="entry name" value="Glycos_transf_1"/>
    <property type="match status" value="1"/>
</dbReference>
<name>A0ABX2GBD6_9FIRM</name>
<dbReference type="InterPro" id="IPR028098">
    <property type="entry name" value="Glyco_trans_4-like_N"/>
</dbReference>
<dbReference type="SUPFAM" id="SSF53756">
    <property type="entry name" value="UDP-Glycosyltransferase/glycogen phosphorylase"/>
    <property type="match status" value="1"/>
</dbReference>
<dbReference type="PANTHER" id="PTHR12526">
    <property type="entry name" value="GLYCOSYLTRANSFERASE"/>
    <property type="match status" value="1"/>
</dbReference>
<gene>
    <name evidence="3" type="ORF">G5B05_01320</name>
</gene>
<protein>
    <submittedName>
        <fullName evidence="3">Glycosyltransferase</fullName>
    </submittedName>
</protein>
<dbReference type="RefSeq" id="WP_117802041.1">
    <property type="nucleotide sequence ID" value="NZ_JAAITQ010000002.1"/>
</dbReference>
<keyword evidence="4" id="KW-1185">Reference proteome</keyword>
<reference evidence="3 4" key="1">
    <citation type="journal article" date="2020" name="Cell Host Microbe">
        <title>Functional and Genomic Variation between Human-Derived Isolates of Lachnospiraceae Reveals Inter- and Intra-Species Diversity.</title>
        <authorList>
            <person name="Sorbara M.T."/>
            <person name="Littmann E.R."/>
            <person name="Fontana E."/>
            <person name="Moody T.U."/>
            <person name="Kohout C.E."/>
            <person name="Gjonbalaj M."/>
            <person name="Eaton V."/>
            <person name="Seok R."/>
            <person name="Leiner I.M."/>
            <person name="Pamer E.G."/>
        </authorList>
    </citation>
    <scope>NUCLEOTIDE SEQUENCE [LARGE SCALE GENOMIC DNA]</scope>
    <source>
        <strain evidence="3 4">MSK.14.54</strain>
    </source>
</reference>
<dbReference type="InterPro" id="IPR001296">
    <property type="entry name" value="Glyco_trans_1"/>
</dbReference>
<accession>A0ABX2GBD6</accession>
<feature type="domain" description="Glycosyl transferase family 1" evidence="1">
    <location>
        <begin position="197"/>
        <end position="353"/>
    </location>
</feature>
<dbReference type="CDD" id="cd03811">
    <property type="entry name" value="GT4_GT28_WabH-like"/>
    <property type="match status" value="1"/>
</dbReference>
<evidence type="ECO:0000259" key="2">
    <source>
        <dbReference type="Pfam" id="PF13439"/>
    </source>
</evidence>
<evidence type="ECO:0000313" key="3">
    <source>
        <dbReference type="EMBL" id="NSE15081.1"/>
    </source>
</evidence>
<sequence>MSNDGHSKIKILFVIHDLSVGGAEKVLINLVNNMDYLKFDVTVLALFDEGVNKQFLNSKIKYRYAFRHAIRGNSHYMKLLSPKQLYRWLVSDEYDIVISYLEGPSARIVAGCPKNKTKIVSWIHCTYHNKEELAKSFRDIKEAYKCYEKSDRMIFVSEEVKQAFIRYCPIKCETHVLYNTNESEKIIVKAAERIEEDLFKKNTFFWCGVGKIVPNKGFDRMIRIQRRLLEEGYDVQLLILGTGWQQKELENLCEENGVSNAVTFLGYQTNPYKYVSNCDLFVCASYAEGFSTATTEALIVGTPVCTVNVSGMKEMLGENDEFGVIVENNEEALYSGIKKLMDNPELLKHYKNMSIQRGKAFSTAETVNAVQNMLIRLMEE</sequence>
<feature type="domain" description="Glycosyltransferase subfamily 4-like N-terminal" evidence="2">
    <location>
        <begin position="20"/>
        <end position="179"/>
    </location>
</feature>
<dbReference type="Gene3D" id="3.40.50.2000">
    <property type="entry name" value="Glycogen Phosphorylase B"/>
    <property type="match status" value="2"/>
</dbReference>
<comment type="caution">
    <text evidence="3">The sequence shown here is derived from an EMBL/GenBank/DDBJ whole genome shotgun (WGS) entry which is preliminary data.</text>
</comment>
<dbReference type="Proteomes" id="UP000768180">
    <property type="component" value="Unassembled WGS sequence"/>
</dbReference>
<evidence type="ECO:0000313" key="4">
    <source>
        <dbReference type="Proteomes" id="UP000768180"/>
    </source>
</evidence>
<dbReference type="EMBL" id="JAAITQ010000002">
    <property type="protein sequence ID" value="NSE15081.1"/>
    <property type="molecule type" value="Genomic_DNA"/>
</dbReference>
<dbReference type="PANTHER" id="PTHR12526:SF630">
    <property type="entry name" value="GLYCOSYLTRANSFERASE"/>
    <property type="match status" value="1"/>
</dbReference>
<organism evidence="3 4">
    <name type="scientific">Fusicatenibacter saccharivorans</name>
    <dbReference type="NCBI Taxonomy" id="1150298"/>
    <lineage>
        <taxon>Bacteria</taxon>
        <taxon>Bacillati</taxon>
        <taxon>Bacillota</taxon>
        <taxon>Clostridia</taxon>
        <taxon>Lachnospirales</taxon>
        <taxon>Lachnospiraceae</taxon>
        <taxon>Fusicatenibacter</taxon>
    </lineage>
</organism>
<dbReference type="Pfam" id="PF13439">
    <property type="entry name" value="Glyco_transf_4"/>
    <property type="match status" value="1"/>
</dbReference>
<proteinExistence type="predicted"/>
<evidence type="ECO:0000259" key="1">
    <source>
        <dbReference type="Pfam" id="PF00534"/>
    </source>
</evidence>